<dbReference type="RefSeq" id="WP_144855019.1">
    <property type="nucleotide sequence ID" value="NZ_VNJI01000085.1"/>
</dbReference>
<comment type="caution">
    <text evidence="1">The sequence shown here is derived from an EMBL/GenBank/DDBJ whole genome shotgun (WGS) entry which is preliminary data.</text>
</comment>
<dbReference type="Proteomes" id="UP000317036">
    <property type="component" value="Unassembled WGS sequence"/>
</dbReference>
<proteinExistence type="predicted"/>
<reference evidence="1 2" key="1">
    <citation type="submission" date="2019-07" db="EMBL/GenBank/DDBJ databases">
        <authorList>
            <person name="Kim J."/>
        </authorList>
    </citation>
    <scope>NUCLEOTIDE SEQUENCE [LARGE SCALE GENOMIC DNA]</scope>
    <source>
        <strain evidence="1 2">JC52</strain>
    </source>
</reference>
<evidence type="ECO:0000313" key="2">
    <source>
        <dbReference type="Proteomes" id="UP000317036"/>
    </source>
</evidence>
<evidence type="ECO:0000313" key="1">
    <source>
        <dbReference type="EMBL" id="TVX99006.1"/>
    </source>
</evidence>
<keyword evidence="2" id="KW-1185">Reference proteome</keyword>
<accession>A0A559JGK9</accession>
<dbReference type="EMBL" id="VNJI01000085">
    <property type="protein sequence ID" value="TVX99006.1"/>
    <property type="molecule type" value="Genomic_DNA"/>
</dbReference>
<organism evidence="1 2">
    <name type="scientific">Paenibacillus cremeus</name>
    <dbReference type="NCBI Taxonomy" id="2163881"/>
    <lineage>
        <taxon>Bacteria</taxon>
        <taxon>Bacillati</taxon>
        <taxon>Bacillota</taxon>
        <taxon>Bacilli</taxon>
        <taxon>Bacillales</taxon>
        <taxon>Paenibacillaceae</taxon>
        <taxon>Paenibacillus</taxon>
    </lineage>
</organism>
<gene>
    <name evidence="1" type="ORF">FPZ49_34165</name>
</gene>
<dbReference type="AlphaFoldDB" id="A0A559JGK9"/>
<protein>
    <submittedName>
        <fullName evidence="1">Uncharacterized protein</fullName>
    </submittedName>
</protein>
<name>A0A559JGK9_9BACL</name>
<sequence length="111" mass="12398">MGNETEGIGHGFHVARRVEYDLRIIASKRCELFQRLIQGVNGMLYTAQERLNTNRSSLMSIIITFAPAYLVNVVTPRTNRPASDYVRVTGTQAGAPHLPRELRWQAASTAV</sequence>